<gene>
    <name evidence="1" type="ORF">CTOB1V02_LOCUS3133</name>
</gene>
<proteinExistence type="predicted"/>
<dbReference type="EMBL" id="OB660520">
    <property type="protein sequence ID" value="CAD7225187.1"/>
    <property type="molecule type" value="Genomic_DNA"/>
</dbReference>
<accession>A0A7R8WAA3</accession>
<dbReference type="AlphaFoldDB" id="A0A7R8WAA3"/>
<organism evidence="1">
    <name type="scientific">Cyprideis torosa</name>
    <dbReference type="NCBI Taxonomy" id="163714"/>
    <lineage>
        <taxon>Eukaryota</taxon>
        <taxon>Metazoa</taxon>
        <taxon>Ecdysozoa</taxon>
        <taxon>Arthropoda</taxon>
        <taxon>Crustacea</taxon>
        <taxon>Oligostraca</taxon>
        <taxon>Ostracoda</taxon>
        <taxon>Podocopa</taxon>
        <taxon>Podocopida</taxon>
        <taxon>Cytherocopina</taxon>
        <taxon>Cytheroidea</taxon>
        <taxon>Cytherideidae</taxon>
        <taxon>Cyprideis</taxon>
    </lineage>
</organism>
<dbReference type="OrthoDB" id="6361925at2759"/>
<sequence>MCRSAPAQTRPAPLQIPAAHHHYLRTRTHPPQLLWQASQQPKEYRFQVARSIQNPFTWLANKYDLYQLQTHYDPEFDLKEFKYGAVLLMTRVLEYAFQKSKYTFTLEDFVLCYPYNVRLMYVGERMHCDVTLRMTAFKFSSPESLFINILATYSREYSKDEGPANSWEITNILVPQMILVPTKKKE</sequence>
<reference evidence="1" key="1">
    <citation type="submission" date="2020-11" db="EMBL/GenBank/DDBJ databases">
        <authorList>
            <person name="Tran Van P."/>
        </authorList>
    </citation>
    <scope>NUCLEOTIDE SEQUENCE</scope>
</reference>
<protein>
    <submittedName>
        <fullName evidence="1">Uncharacterized protein</fullName>
    </submittedName>
</protein>
<name>A0A7R8WAA3_9CRUS</name>
<evidence type="ECO:0000313" key="1">
    <source>
        <dbReference type="EMBL" id="CAD7225187.1"/>
    </source>
</evidence>